<sequence length="95" mass="10630">MYGVPKRVKTVLRSSKQVRRRPVPAADTPSGPKLPRRPRHLRRHRRRRHRPASREDGVRRATRRNQGSNSLASGAAACESLGAVAPHGTSGKLYY</sequence>
<feature type="compositionally biased region" description="Basic residues" evidence="1">
    <location>
        <begin position="1"/>
        <end position="22"/>
    </location>
</feature>
<accession>A0AAN9WCL2</accession>
<proteinExistence type="predicted"/>
<protein>
    <submittedName>
        <fullName evidence="2">Uncharacterized protein</fullName>
    </submittedName>
</protein>
<dbReference type="AlphaFoldDB" id="A0AAN9WCL2"/>
<evidence type="ECO:0000313" key="3">
    <source>
        <dbReference type="Proteomes" id="UP001378592"/>
    </source>
</evidence>
<organism evidence="2 3">
    <name type="scientific">Gryllus longicercus</name>
    <dbReference type="NCBI Taxonomy" id="2509291"/>
    <lineage>
        <taxon>Eukaryota</taxon>
        <taxon>Metazoa</taxon>
        <taxon>Ecdysozoa</taxon>
        <taxon>Arthropoda</taxon>
        <taxon>Hexapoda</taxon>
        <taxon>Insecta</taxon>
        <taxon>Pterygota</taxon>
        <taxon>Neoptera</taxon>
        <taxon>Polyneoptera</taxon>
        <taxon>Orthoptera</taxon>
        <taxon>Ensifera</taxon>
        <taxon>Gryllidea</taxon>
        <taxon>Grylloidea</taxon>
        <taxon>Gryllidae</taxon>
        <taxon>Gryllinae</taxon>
        <taxon>Gryllus</taxon>
    </lineage>
</organism>
<evidence type="ECO:0000313" key="2">
    <source>
        <dbReference type="EMBL" id="KAK7870378.1"/>
    </source>
</evidence>
<feature type="region of interest" description="Disordered" evidence="1">
    <location>
        <begin position="1"/>
        <end position="72"/>
    </location>
</feature>
<dbReference type="Proteomes" id="UP001378592">
    <property type="component" value="Unassembled WGS sequence"/>
</dbReference>
<comment type="caution">
    <text evidence="2">The sequence shown here is derived from an EMBL/GenBank/DDBJ whole genome shotgun (WGS) entry which is preliminary data.</text>
</comment>
<feature type="compositionally biased region" description="Basic residues" evidence="1">
    <location>
        <begin position="34"/>
        <end position="51"/>
    </location>
</feature>
<gene>
    <name evidence="2" type="ORF">R5R35_000547</name>
</gene>
<name>A0AAN9WCL2_9ORTH</name>
<reference evidence="2 3" key="1">
    <citation type="submission" date="2024-03" db="EMBL/GenBank/DDBJ databases">
        <title>The genome assembly and annotation of the cricket Gryllus longicercus Weissman &amp; Gray.</title>
        <authorList>
            <person name="Szrajer S."/>
            <person name="Gray D."/>
            <person name="Ylla G."/>
        </authorList>
    </citation>
    <scope>NUCLEOTIDE SEQUENCE [LARGE SCALE GENOMIC DNA]</scope>
    <source>
        <strain evidence="2">DAG 2021-001</strain>
        <tissue evidence="2">Whole body minus gut</tissue>
    </source>
</reference>
<keyword evidence="3" id="KW-1185">Reference proteome</keyword>
<dbReference type="EMBL" id="JAZDUA010000059">
    <property type="protein sequence ID" value="KAK7870378.1"/>
    <property type="molecule type" value="Genomic_DNA"/>
</dbReference>
<evidence type="ECO:0000256" key="1">
    <source>
        <dbReference type="SAM" id="MobiDB-lite"/>
    </source>
</evidence>